<comment type="caution">
    <text evidence="1">The sequence shown here is derived from an EMBL/GenBank/DDBJ whole genome shotgun (WGS) entry which is preliminary data.</text>
</comment>
<dbReference type="AlphaFoldDB" id="A0ABD5WBW5"/>
<dbReference type="GeneID" id="81125510"/>
<dbReference type="RefSeq" id="WP_284030669.1">
    <property type="nucleotide sequence ID" value="NZ_CP126154.1"/>
</dbReference>
<protein>
    <recommendedName>
        <fullName evidence="3">Zinc ribbon domain-containing protein</fullName>
    </recommendedName>
</protein>
<evidence type="ECO:0000313" key="1">
    <source>
        <dbReference type="EMBL" id="MFC7070791.1"/>
    </source>
</evidence>
<reference evidence="1 2" key="1">
    <citation type="journal article" date="2019" name="Int. J. Syst. Evol. Microbiol.">
        <title>The Global Catalogue of Microorganisms (GCM) 10K type strain sequencing project: providing services to taxonomists for standard genome sequencing and annotation.</title>
        <authorList>
            <consortium name="The Broad Institute Genomics Platform"/>
            <consortium name="The Broad Institute Genome Sequencing Center for Infectious Disease"/>
            <person name="Wu L."/>
            <person name="Ma J."/>
        </authorList>
    </citation>
    <scope>NUCLEOTIDE SEQUENCE [LARGE SCALE GENOMIC DNA]</scope>
    <source>
        <strain evidence="1 2">DT31</strain>
    </source>
</reference>
<dbReference type="EMBL" id="JBHTAH010000014">
    <property type="protein sequence ID" value="MFC7070791.1"/>
    <property type="molecule type" value="Genomic_DNA"/>
</dbReference>
<keyword evidence="2" id="KW-1185">Reference proteome</keyword>
<name>A0ABD5WBW5_9EURY</name>
<accession>A0ABD5WBW5</accession>
<gene>
    <name evidence="1" type="ORF">ACFQL9_14160</name>
</gene>
<dbReference type="Proteomes" id="UP001596461">
    <property type="component" value="Unassembled WGS sequence"/>
</dbReference>
<evidence type="ECO:0000313" key="2">
    <source>
        <dbReference type="Proteomes" id="UP001596461"/>
    </source>
</evidence>
<organism evidence="1 2">
    <name type="scientific">Halobaculum lipolyticum</name>
    <dbReference type="NCBI Taxonomy" id="3032001"/>
    <lineage>
        <taxon>Archaea</taxon>
        <taxon>Methanobacteriati</taxon>
        <taxon>Methanobacteriota</taxon>
        <taxon>Stenosarchaea group</taxon>
        <taxon>Halobacteria</taxon>
        <taxon>Halobacteriales</taxon>
        <taxon>Haloferacaceae</taxon>
        <taxon>Halobaculum</taxon>
    </lineage>
</organism>
<evidence type="ECO:0008006" key="3">
    <source>
        <dbReference type="Google" id="ProtNLM"/>
    </source>
</evidence>
<proteinExistence type="predicted"/>
<sequence length="94" mass="9133">MTDRLHPLTAVGIGLFVAAVALAVGGVRALAVAGVLIGLGGLRAGGGASSASDAPDECPHCGISNPGARYCRWCDEDVTAAPESVTDDGADAGA</sequence>